<evidence type="ECO:0000313" key="3">
    <source>
        <dbReference type="Proteomes" id="UP001549110"/>
    </source>
</evidence>
<sequence>MSDNIYNPPPPIVSGLRCRCPRCGEGRLFSGFLTVAERCDVCGLDYSFADPADGPAFFVMSGVGIVVIAVFTWVEIAFHPPIWVHAVTVFPALIIGCLGTLRPVKAWLVASQYFHKAEEAKWSSLGGHGEGGFGLRPKARD</sequence>
<reference evidence="2 3" key="1">
    <citation type="submission" date="2024-06" db="EMBL/GenBank/DDBJ databases">
        <title>Genomic Encyclopedia of Type Strains, Phase IV (KMG-IV): sequencing the most valuable type-strain genomes for metagenomic binning, comparative biology and taxonomic classification.</title>
        <authorList>
            <person name="Goeker M."/>
        </authorList>
    </citation>
    <scope>NUCLEOTIDE SEQUENCE [LARGE SCALE GENOMIC DNA]</scope>
    <source>
        <strain evidence="2 3">DSM 17809</strain>
    </source>
</reference>
<keyword evidence="1" id="KW-0812">Transmembrane</keyword>
<dbReference type="InterPro" id="IPR009325">
    <property type="entry name" value="DUF983"/>
</dbReference>
<dbReference type="Proteomes" id="UP001549110">
    <property type="component" value="Unassembled WGS sequence"/>
</dbReference>
<comment type="caution">
    <text evidence="2">The sequence shown here is derived from an EMBL/GenBank/DDBJ whole genome shotgun (WGS) entry which is preliminary data.</text>
</comment>
<organism evidence="2 3">
    <name type="scientific">Phenylobacterium koreense</name>
    <dbReference type="NCBI Taxonomy" id="266125"/>
    <lineage>
        <taxon>Bacteria</taxon>
        <taxon>Pseudomonadati</taxon>
        <taxon>Pseudomonadota</taxon>
        <taxon>Alphaproteobacteria</taxon>
        <taxon>Caulobacterales</taxon>
        <taxon>Caulobacteraceae</taxon>
        <taxon>Phenylobacterium</taxon>
    </lineage>
</organism>
<gene>
    <name evidence="2" type="ORF">ABID41_000472</name>
</gene>
<evidence type="ECO:0000256" key="1">
    <source>
        <dbReference type="SAM" id="Phobius"/>
    </source>
</evidence>
<keyword evidence="3" id="KW-1185">Reference proteome</keyword>
<proteinExistence type="predicted"/>
<protein>
    <submittedName>
        <fullName evidence="2">Uncharacterized protein (DUF983 family)</fullName>
    </submittedName>
</protein>
<dbReference type="EMBL" id="JBEPLU010000001">
    <property type="protein sequence ID" value="MET3525377.1"/>
    <property type="molecule type" value="Genomic_DNA"/>
</dbReference>
<evidence type="ECO:0000313" key="2">
    <source>
        <dbReference type="EMBL" id="MET3525377.1"/>
    </source>
</evidence>
<feature type="transmembrane region" description="Helical" evidence="1">
    <location>
        <begin position="56"/>
        <end position="76"/>
    </location>
</feature>
<dbReference type="Pfam" id="PF06170">
    <property type="entry name" value="DUF983"/>
    <property type="match status" value="1"/>
</dbReference>
<dbReference type="RefSeq" id="WP_331932347.1">
    <property type="nucleotide sequence ID" value="NZ_JBEPLU010000001.1"/>
</dbReference>
<keyword evidence="1" id="KW-0472">Membrane</keyword>
<feature type="transmembrane region" description="Helical" evidence="1">
    <location>
        <begin position="82"/>
        <end position="101"/>
    </location>
</feature>
<name>A0ABV2EF25_9CAUL</name>
<keyword evidence="1" id="KW-1133">Transmembrane helix</keyword>
<accession>A0ABV2EF25</accession>